<keyword evidence="5 7" id="KW-1133">Transmembrane helix</keyword>
<dbReference type="EMBL" id="JANFXK010000002">
    <property type="protein sequence ID" value="MCQ4635569.1"/>
    <property type="molecule type" value="Genomic_DNA"/>
</dbReference>
<proteinExistence type="inferred from homology"/>
<evidence type="ECO:0000313" key="8">
    <source>
        <dbReference type="EMBL" id="MCQ4635569.1"/>
    </source>
</evidence>
<feature type="transmembrane region" description="Helical" evidence="7">
    <location>
        <begin position="148"/>
        <end position="181"/>
    </location>
</feature>
<accession>A0ABT1RK65</accession>
<feature type="transmembrane region" description="Helical" evidence="7">
    <location>
        <begin position="57"/>
        <end position="75"/>
    </location>
</feature>
<protein>
    <submittedName>
        <fullName evidence="8">Chromate transporter</fullName>
    </submittedName>
</protein>
<dbReference type="Proteomes" id="UP001524502">
    <property type="component" value="Unassembled WGS sequence"/>
</dbReference>
<reference evidence="8 9" key="1">
    <citation type="submission" date="2022-06" db="EMBL/GenBank/DDBJ databases">
        <title>Isolation of gut microbiota from human fecal samples.</title>
        <authorList>
            <person name="Pamer E.G."/>
            <person name="Barat B."/>
            <person name="Waligurski E."/>
            <person name="Medina S."/>
            <person name="Paddock L."/>
            <person name="Mostad J."/>
        </authorList>
    </citation>
    <scope>NUCLEOTIDE SEQUENCE [LARGE SCALE GENOMIC DNA]</scope>
    <source>
        <strain evidence="8 9">SL.3.17</strain>
    </source>
</reference>
<comment type="subcellular location">
    <subcellularLocation>
        <location evidence="1">Cell membrane</location>
        <topology evidence="1">Multi-pass membrane protein</topology>
    </subcellularLocation>
</comment>
<dbReference type="PANTHER" id="PTHR43663:SF1">
    <property type="entry name" value="CHROMATE TRANSPORTER"/>
    <property type="match status" value="1"/>
</dbReference>
<evidence type="ECO:0000256" key="5">
    <source>
        <dbReference type="ARBA" id="ARBA00022989"/>
    </source>
</evidence>
<feature type="transmembrane region" description="Helical" evidence="7">
    <location>
        <begin position="15"/>
        <end position="37"/>
    </location>
</feature>
<evidence type="ECO:0000256" key="7">
    <source>
        <dbReference type="SAM" id="Phobius"/>
    </source>
</evidence>
<dbReference type="InterPro" id="IPR003370">
    <property type="entry name" value="Chromate_transpt"/>
</dbReference>
<keyword evidence="3" id="KW-1003">Cell membrane</keyword>
<keyword evidence="4 7" id="KW-0812">Transmembrane</keyword>
<dbReference type="PANTHER" id="PTHR43663">
    <property type="entry name" value="CHROMATE TRANSPORT PROTEIN-RELATED"/>
    <property type="match status" value="1"/>
</dbReference>
<comment type="caution">
    <text evidence="8">The sequence shown here is derived from an EMBL/GenBank/DDBJ whole genome shotgun (WGS) entry which is preliminary data.</text>
</comment>
<feature type="transmembrane region" description="Helical" evidence="7">
    <location>
        <begin position="87"/>
        <end position="107"/>
    </location>
</feature>
<evidence type="ECO:0000256" key="6">
    <source>
        <dbReference type="ARBA" id="ARBA00023136"/>
    </source>
</evidence>
<name>A0ABT1RK65_9FIRM</name>
<organism evidence="8 9">
    <name type="scientific">Anaerovorax odorimutans</name>
    <dbReference type="NCBI Taxonomy" id="109327"/>
    <lineage>
        <taxon>Bacteria</taxon>
        <taxon>Bacillati</taxon>
        <taxon>Bacillota</taxon>
        <taxon>Clostridia</taxon>
        <taxon>Peptostreptococcales</taxon>
        <taxon>Anaerovoracaceae</taxon>
        <taxon>Anaerovorax</taxon>
    </lineage>
</organism>
<evidence type="ECO:0000256" key="3">
    <source>
        <dbReference type="ARBA" id="ARBA00022475"/>
    </source>
</evidence>
<keyword evidence="9" id="KW-1185">Reference proteome</keyword>
<gene>
    <name evidence="8" type="ORF">NE619_02410</name>
</gene>
<evidence type="ECO:0000256" key="4">
    <source>
        <dbReference type="ARBA" id="ARBA00022692"/>
    </source>
</evidence>
<dbReference type="InterPro" id="IPR052518">
    <property type="entry name" value="CHR_Transporter"/>
</dbReference>
<evidence type="ECO:0000256" key="2">
    <source>
        <dbReference type="ARBA" id="ARBA00005262"/>
    </source>
</evidence>
<dbReference type="Pfam" id="PF02417">
    <property type="entry name" value="Chromate_transp"/>
    <property type="match status" value="1"/>
</dbReference>
<sequence length="191" mass="20606">MAESKKKAIKEHASLFWEFFKIGLFTIGGGMAMLPLIQKVAVEDKKWMDAEDMIDCLAVSQAMPGVIAINSATYIGRRRRGLTGSLAATLGVILPSFLIIIAVVSLLGTVGQNRYVEGAFTGVKAAVCGLVIVSACKLGKQVLRDPFAWTLAILAFLAIAVFRITALWAIIVGAVAGILYLTIREHRRAEK</sequence>
<comment type="similarity">
    <text evidence="2">Belongs to the chromate ion transporter (CHR) (TC 2.A.51) family.</text>
</comment>
<keyword evidence="6 7" id="KW-0472">Membrane</keyword>
<dbReference type="RefSeq" id="WP_256130763.1">
    <property type="nucleotide sequence ID" value="NZ_JANFXK010000002.1"/>
</dbReference>
<evidence type="ECO:0000256" key="1">
    <source>
        <dbReference type="ARBA" id="ARBA00004651"/>
    </source>
</evidence>
<evidence type="ECO:0000313" key="9">
    <source>
        <dbReference type="Proteomes" id="UP001524502"/>
    </source>
</evidence>